<dbReference type="AlphaFoldDB" id="A0A518HT17"/>
<protein>
    <submittedName>
        <fullName evidence="3">Uncharacterized protein</fullName>
    </submittedName>
</protein>
<reference evidence="3 4" key="1">
    <citation type="submission" date="2019-03" db="EMBL/GenBank/DDBJ databases">
        <title>Deep-cultivation of Planctomycetes and their phenomic and genomic characterization uncovers novel biology.</title>
        <authorList>
            <person name="Wiegand S."/>
            <person name="Jogler M."/>
            <person name="Boedeker C."/>
            <person name="Pinto D."/>
            <person name="Vollmers J."/>
            <person name="Rivas-Marin E."/>
            <person name="Kohn T."/>
            <person name="Peeters S.H."/>
            <person name="Heuer A."/>
            <person name="Rast P."/>
            <person name="Oberbeckmann S."/>
            <person name="Bunk B."/>
            <person name="Jeske O."/>
            <person name="Meyerdierks A."/>
            <person name="Storesund J.E."/>
            <person name="Kallscheuer N."/>
            <person name="Luecker S."/>
            <person name="Lage O.M."/>
            <person name="Pohl T."/>
            <person name="Merkel B.J."/>
            <person name="Hornburger P."/>
            <person name="Mueller R.-W."/>
            <person name="Bruemmer F."/>
            <person name="Labrenz M."/>
            <person name="Spormann A.M."/>
            <person name="Op den Camp H."/>
            <person name="Overmann J."/>
            <person name="Amann R."/>
            <person name="Jetten M.S.M."/>
            <person name="Mascher T."/>
            <person name="Medema M.H."/>
            <person name="Devos D.P."/>
            <person name="Kaster A.-K."/>
            <person name="Ovreas L."/>
            <person name="Rohde M."/>
            <person name="Galperin M.Y."/>
            <person name="Jogler C."/>
        </authorList>
    </citation>
    <scope>NUCLEOTIDE SEQUENCE [LARGE SCALE GENOMIC DNA]</scope>
    <source>
        <strain evidence="3 4">Enr13</strain>
    </source>
</reference>
<keyword evidence="1" id="KW-0175">Coiled coil</keyword>
<feature type="region of interest" description="Disordered" evidence="2">
    <location>
        <begin position="51"/>
        <end position="76"/>
    </location>
</feature>
<gene>
    <name evidence="3" type="ORF">Enr13x_38140</name>
</gene>
<evidence type="ECO:0000313" key="4">
    <source>
        <dbReference type="Proteomes" id="UP000319004"/>
    </source>
</evidence>
<dbReference type="EMBL" id="CP037423">
    <property type="protein sequence ID" value="QDV43954.1"/>
    <property type="molecule type" value="Genomic_DNA"/>
</dbReference>
<accession>A0A518HT17</accession>
<keyword evidence="4" id="KW-1185">Reference proteome</keyword>
<dbReference type="KEGG" id="snep:Enr13x_38140"/>
<evidence type="ECO:0000313" key="3">
    <source>
        <dbReference type="EMBL" id="QDV43954.1"/>
    </source>
</evidence>
<evidence type="ECO:0000256" key="1">
    <source>
        <dbReference type="SAM" id="Coils"/>
    </source>
</evidence>
<sequence>MPQTEVVEGSLIEVVKSLKQEKQRLSSELEAVQTTAREKENGLKRVNAALAALEGTPTGKGKKRRSNGKPSATKEQVKSIVNDLVAGGMTIEAEQELRQAVEKQLVEQGYSLSGVALRFRGVLQAFQTRQRTDSTSSSTESI</sequence>
<dbReference type="RefSeq" id="WP_145388367.1">
    <property type="nucleotide sequence ID" value="NZ_CP037423.1"/>
</dbReference>
<evidence type="ECO:0000256" key="2">
    <source>
        <dbReference type="SAM" id="MobiDB-lite"/>
    </source>
</evidence>
<organism evidence="3 4">
    <name type="scientific">Stieleria neptunia</name>
    <dbReference type="NCBI Taxonomy" id="2527979"/>
    <lineage>
        <taxon>Bacteria</taxon>
        <taxon>Pseudomonadati</taxon>
        <taxon>Planctomycetota</taxon>
        <taxon>Planctomycetia</taxon>
        <taxon>Pirellulales</taxon>
        <taxon>Pirellulaceae</taxon>
        <taxon>Stieleria</taxon>
    </lineage>
</organism>
<feature type="coiled-coil region" evidence="1">
    <location>
        <begin position="15"/>
        <end position="42"/>
    </location>
</feature>
<dbReference type="Proteomes" id="UP000319004">
    <property type="component" value="Chromosome"/>
</dbReference>
<name>A0A518HT17_9BACT</name>
<proteinExistence type="predicted"/>